<evidence type="ECO:0000256" key="12">
    <source>
        <dbReference type="ARBA" id="ARBA00022840"/>
    </source>
</evidence>
<evidence type="ECO:0000256" key="13">
    <source>
        <dbReference type="ARBA" id="ARBA00023102"/>
    </source>
</evidence>
<organism evidence="17 18">
    <name type="scientific">Lactococcus hircilactis</name>
    <dbReference type="NCBI Taxonomy" id="1494462"/>
    <lineage>
        <taxon>Bacteria</taxon>
        <taxon>Bacillati</taxon>
        <taxon>Bacillota</taxon>
        <taxon>Bacilli</taxon>
        <taxon>Lactobacillales</taxon>
        <taxon>Streptococcaceae</taxon>
        <taxon>Lactococcus</taxon>
    </lineage>
</organism>
<comment type="similarity">
    <text evidence="4 15">Belongs to the ATP phosphoribosyltransferase family. Short subfamily.</text>
</comment>
<keyword evidence="9 15" id="KW-0328">Glycosyltransferase</keyword>
<dbReference type="PROSITE" id="PS01316">
    <property type="entry name" value="ATP_P_PHORIBOSYLTR"/>
    <property type="match status" value="1"/>
</dbReference>
<evidence type="ECO:0000256" key="6">
    <source>
        <dbReference type="ARBA" id="ARBA00020998"/>
    </source>
</evidence>
<dbReference type="GO" id="GO:0000105">
    <property type="term" value="P:L-histidine biosynthetic process"/>
    <property type="evidence" value="ECO:0007669"/>
    <property type="project" value="UniProtKB-UniRule"/>
</dbReference>
<gene>
    <name evidence="15" type="primary">hisG</name>
    <name evidence="17" type="ORF">GHI93_04395</name>
</gene>
<dbReference type="EC" id="2.4.2.17" evidence="5 15"/>
<dbReference type="Pfam" id="PF01634">
    <property type="entry name" value="HisG"/>
    <property type="match status" value="1"/>
</dbReference>
<dbReference type="InterPro" id="IPR001348">
    <property type="entry name" value="ATP_PRibTrfase_HisG"/>
</dbReference>
<keyword evidence="8 15" id="KW-0028">Amino-acid biosynthesis</keyword>
<protein>
    <recommendedName>
        <fullName evidence="6 15">ATP phosphoribosyltransferase</fullName>
        <shortName evidence="15">ATP-PRT</shortName>
        <shortName evidence="15">ATP-PRTase</shortName>
        <ecNumber evidence="5 15">2.4.2.17</ecNumber>
    </recommendedName>
</protein>
<evidence type="ECO:0000256" key="2">
    <source>
        <dbReference type="ARBA" id="ARBA00004496"/>
    </source>
</evidence>
<keyword evidence="10 15" id="KW-0808">Transferase</keyword>
<accession>A0A7X1Z7G2</accession>
<dbReference type="GO" id="GO:0005737">
    <property type="term" value="C:cytoplasm"/>
    <property type="evidence" value="ECO:0007669"/>
    <property type="project" value="UniProtKB-SubCell"/>
</dbReference>
<dbReference type="RefSeq" id="WP_153495861.1">
    <property type="nucleotide sequence ID" value="NZ_CAXYUY010000002.1"/>
</dbReference>
<evidence type="ECO:0000256" key="7">
    <source>
        <dbReference type="ARBA" id="ARBA00022490"/>
    </source>
</evidence>
<comment type="pathway">
    <text evidence="3 15">Amino-acid biosynthesis; L-histidine biosynthesis; L-histidine from 5-phospho-alpha-D-ribose 1-diphosphate: step 1/9.</text>
</comment>
<dbReference type="AlphaFoldDB" id="A0A7X1Z7G2"/>
<evidence type="ECO:0000313" key="17">
    <source>
        <dbReference type="EMBL" id="MQW39179.1"/>
    </source>
</evidence>
<comment type="domain">
    <text evidence="15">Lacks the C-terminal regulatory region which is replaced by HisZ.</text>
</comment>
<evidence type="ECO:0000256" key="14">
    <source>
        <dbReference type="ARBA" id="ARBA00024861"/>
    </source>
</evidence>
<evidence type="ECO:0000256" key="1">
    <source>
        <dbReference type="ARBA" id="ARBA00000915"/>
    </source>
</evidence>
<evidence type="ECO:0000256" key="11">
    <source>
        <dbReference type="ARBA" id="ARBA00022741"/>
    </source>
</evidence>
<comment type="subunit">
    <text evidence="15">Heteromultimer composed of HisG and HisZ subunits.</text>
</comment>
<evidence type="ECO:0000256" key="4">
    <source>
        <dbReference type="ARBA" id="ARBA00009489"/>
    </source>
</evidence>
<evidence type="ECO:0000313" key="18">
    <source>
        <dbReference type="Proteomes" id="UP000439550"/>
    </source>
</evidence>
<evidence type="ECO:0000256" key="9">
    <source>
        <dbReference type="ARBA" id="ARBA00022676"/>
    </source>
</evidence>
<comment type="catalytic activity">
    <reaction evidence="1 15">
        <text>1-(5-phospho-beta-D-ribosyl)-ATP + diphosphate = 5-phospho-alpha-D-ribose 1-diphosphate + ATP</text>
        <dbReference type="Rhea" id="RHEA:18473"/>
        <dbReference type="ChEBI" id="CHEBI:30616"/>
        <dbReference type="ChEBI" id="CHEBI:33019"/>
        <dbReference type="ChEBI" id="CHEBI:58017"/>
        <dbReference type="ChEBI" id="CHEBI:73183"/>
        <dbReference type="EC" id="2.4.2.17"/>
    </reaction>
</comment>
<evidence type="ECO:0000256" key="8">
    <source>
        <dbReference type="ARBA" id="ARBA00022605"/>
    </source>
</evidence>
<comment type="function">
    <text evidence="14 15">Catalyzes the condensation of ATP and 5-phosphoribose 1-diphosphate to form N'-(5'-phosphoribosyl)-ATP (PR-ATP). Has a crucial role in the pathway because the rate of histidine biosynthesis seems to be controlled primarily by regulation of HisG enzymatic activity.</text>
</comment>
<comment type="caution">
    <text evidence="17">The sequence shown here is derived from an EMBL/GenBank/DDBJ whole genome shotgun (WGS) entry which is preliminary data.</text>
</comment>
<reference evidence="17 18" key="1">
    <citation type="submission" date="2019-10" db="EMBL/GenBank/DDBJ databases">
        <authorList>
            <person name="Dong K."/>
        </authorList>
    </citation>
    <scope>NUCLEOTIDE SEQUENCE [LARGE SCALE GENOMIC DNA]</scope>
    <source>
        <strain evidence="17 18">DSM 28960</strain>
    </source>
</reference>
<dbReference type="PANTHER" id="PTHR21403">
    <property type="entry name" value="ATP PHOSPHORIBOSYLTRANSFERASE ATP-PRTASE"/>
    <property type="match status" value="1"/>
</dbReference>
<keyword evidence="7 15" id="KW-0963">Cytoplasm</keyword>
<dbReference type="GO" id="GO:0003879">
    <property type="term" value="F:ATP phosphoribosyltransferase activity"/>
    <property type="evidence" value="ECO:0007669"/>
    <property type="project" value="UniProtKB-UniRule"/>
</dbReference>
<evidence type="ECO:0000256" key="5">
    <source>
        <dbReference type="ARBA" id="ARBA00011946"/>
    </source>
</evidence>
<comment type="subcellular location">
    <subcellularLocation>
        <location evidence="2 15">Cytoplasm</location>
    </subcellularLocation>
</comment>
<dbReference type="NCBIfam" id="TIGR00070">
    <property type="entry name" value="hisG"/>
    <property type="match status" value="1"/>
</dbReference>
<evidence type="ECO:0000256" key="15">
    <source>
        <dbReference type="HAMAP-Rule" id="MF_01018"/>
    </source>
</evidence>
<feature type="domain" description="ATP phosphoribosyltransferase catalytic" evidence="16">
    <location>
        <begin position="50"/>
        <end position="203"/>
    </location>
</feature>
<dbReference type="GO" id="GO:0005524">
    <property type="term" value="F:ATP binding"/>
    <property type="evidence" value="ECO:0007669"/>
    <property type="project" value="UniProtKB-KW"/>
</dbReference>
<dbReference type="InterPro" id="IPR018198">
    <property type="entry name" value="ATP_PRibTrfase_CS"/>
</dbReference>
<evidence type="ECO:0000259" key="16">
    <source>
        <dbReference type="Pfam" id="PF01634"/>
    </source>
</evidence>
<evidence type="ECO:0000256" key="10">
    <source>
        <dbReference type="ARBA" id="ARBA00022679"/>
    </source>
</evidence>
<dbReference type="FunFam" id="3.40.190.10:FF:000008">
    <property type="entry name" value="ATP phosphoribosyltransferase"/>
    <property type="match status" value="1"/>
</dbReference>
<keyword evidence="11 15" id="KW-0547">Nucleotide-binding</keyword>
<dbReference type="EMBL" id="WITJ01000005">
    <property type="protein sequence ID" value="MQW39179.1"/>
    <property type="molecule type" value="Genomic_DNA"/>
</dbReference>
<dbReference type="OrthoDB" id="9801867at2"/>
<dbReference type="InterPro" id="IPR013820">
    <property type="entry name" value="ATP_PRibTrfase_cat"/>
</dbReference>
<proteinExistence type="inferred from homology"/>
<dbReference type="SUPFAM" id="SSF53850">
    <property type="entry name" value="Periplasmic binding protein-like II"/>
    <property type="match status" value="1"/>
</dbReference>
<dbReference type="InterPro" id="IPR024893">
    <property type="entry name" value="ATP_PRibTrfase_HisG_short"/>
</dbReference>
<keyword evidence="13 15" id="KW-0368">Histidine biosynthesis</keyword>
<dbReference type="Gene3D" id="3.40.190.10">
    <property type="entry name" value="Periplasmic binding protein-like II"/>
    <property type="match status" value="2"/>
</dbReference>
<dbReference type="CDD" id="cd13595">
    <property type="entry name" value="PBP2_HisGs"/>
    <property type="match status" value="1"/>
</dbReference>
<dbReference type="Proteomes" id="UP000439550">
    <property type="component" value="Unassembled WGS sequence"/>
</dbReference>
<evidence type="ECO:0000256" key="3">
    <source>
        <dbReference type="ARBA" id="ARBA00004667"/>
    </source>
</evidence>
<dbReference type="UniPathway" id="UPA00031">
    <property type="reaction ID" value="UER00006"/>
</dbReference>
<keyword evidence="12 15" id="KW-0067">ATP-binding</keyword>
<dbReference type="PANTHER" id="PTHR21403:SF8">
    <property type="entry name" value="ATP PHOSPHORIBOSYLTRANSFERASE"/>
    <property type="match status" value="1"/>
</dbReference>
<keyword evidence="18" id="KW-1185">Reference proteome</keyword>
<sequence>MIKIAMTKGRIQNQSMTLLKKAGYDILPILSMGRALQVKTADDFEFIFGKANDVVTFLEHGIVDVGFVGKDTLEDNDFKDYYELADLKIGNCCFALAAPPAYRKKEFQARKRIASKYPKVTKKYFETQKEDVEIIKLEGSVELGPVVGLSDAIVDLVETGNTLAANGLEIIARISEVSTRLIVNKSSFKFKEKEILEMVRRLNDVK</sequence>
<name>A0A7X1Z7G2_9LACT</name>
<dbReference type="HAMAP" id="MF_01018">
    <property type="entry name" value="HisG_Short"/>
    <property type="match status" value="1"/>
</dbReference>